<dbReference type="Proteomes" id="UP000548867">
    <property type="component" value="Unassembled WGS sequence"/>
</dbReference>
<dbReference type="Pfam" id="PF00890">
    <property type="entry name" value="FAD_binding_2"/>
    <property type="match status" value="1"/>
</dbReference>
<dbReference type="InterPro" id="IPR050315">
    <property type="entry name" value="FAD-oxidoreductase_2"/>
</dbReference>
<feature type="domain" description="FAD-dependent oxidoreductase 2 FAD-binding" evidence="5">
    <location>
        <begin position="9"/>
        <end position="425"/>
    </location>
</feature>
<gene>
    <name evidence="6" type="ORF">GGR38_001140</name>
</gene>
<evidence type="ECO:0000256" key="3">
    <source>
        <dbReference type="ARBA" id="ARBA00022827"/>
    </source>
</evidence>
<evidence type="ECO:0000259" key="5">
    <source>
        <dbReference type="Pfam" id="PF00890"/>
    </source>
</evidence>
<dbReference type="InterPro" id="IPR003953">
    <property type="entry name" value="FAD-dep_OxRdtase_2_FAD-bd"/>
</dbReference>
<dbReference type="InterPro" id="IPR027477">
    <property type="entry name" value="Succ_DH/fumarate_Rdtase_cat_sf"/>
</dbReference>
<dbReference type="SUPFAM" id="SSF56425">
    <property type="entry name" value="Succinate dehydrogenase/fumarate reductase flavoprotein, catalytic domain"/>
    <property type="match status" value="1"/>
</dbReference>
<evidence type="ECO:0000256" key="2">
    <source>
        <dbReference type="ARBA" id="ARBA00022630"/>
    </source>
</evidence>
<evidence type="ECO:0000313" key="7">
    <source>
        <dbReference type="Proteomes" id="UP000548867"/>
    </source>
</evidence>
<keyword evidence="7" id="KW-1185">Reference proteome</keyword>
<evidence type="ECO:0000256" key="1">
    <source>
        <dbReference type="ARBA" id="ARBA00001974"/>
    </source>
</evidence>
<sequence>MEFEFSIPVLVVGGGACGCIAALSARDAGAEVLLVEADERPMGTTGMSMGLICAAGTRAQAAKGISDSADAYYDDIIAKTRGATDPVIARAIADHSGPTLDWMAGRLSMPWELDMGFRPSYGLSTYRMHGWHGHDGQDMVDLLHQRLEDEGVMVMLGARLVEIHADDAGRVLGVSLRRPDGSVEQVGCESLILASGGYAANHDLLAQYIPSMAEARNNGHEGSDGTAVLLGRKLGAALGDMGAYQGYAMLTDQQGISVVPGVIVDGGIIVNAAGERFCDESEDIAGMVHPVMAQGGPCWVILDERIDAAQAYTPEMKTLASLNAARRGADAACLAQSIGVPAEALTAALAEAAQAKAQGRPDTMGRCWDDAAPPQGALAAFKVVGAIYHTQGGLQIDGAARVLREDGTPLPNLFAGGGAARSVSGPAHWGYLPAMGLCTAVTLGRLAGLSAAALVA</sequence>
<dbReference type="RefSeq" id="WP_183623526.1">
    <property type="nucleotide sequence ID" value="NZ_JACIDX010000003.1"/>
</dbReference>
<dbReference type="PANTHER" id="PTHR43400:SF7">
    <property type="entry name" value="FAD-DEPENDENT OXIDOREDUCTASE 2 FAD BINDING DOMAIN-CONTAINING PROTEIN"/>
    <property type="match status" value="1"/>
</dbReference>
<name>A0A7W6CCV3_9SPHN</name>
<reference evidence="6 7" key="1">
    <citation type="submission" date="2020-08" db="EMBL/GenBank/DDBJ databases">
        <title>Genomic Encyclopedia of Type Strains, Phase IV (KMG-IV): sequencing the most valuable type-strain genomes for metagenomic binning, comparative biology and taxonomic classification.</title>
        <authorList>
            <person name="Goeker M."/>
        </authorList>
    </citation>
    <scope>NUCLEOTIDE SEQUENCE [LARGE SCALE GENOMIC DNA]</scope>
    <source>
        <strain evidence="6 7">DSM 27057</strain>
    </source>
</reference>
<comment type="caution">
    <text evidence="6">The sequence shown here is derived from an EMBL/GenBank/DDBJ whole genome shotgun (WGS) entry which is preliminary data.</text>
</comment>
<evidence type="ECO:0000313" key="6">
    <source>
        <dbReference type="EMBL" id="MBB3954213.1"/>
    </source>
</evidence>
<dbReference type="InterPro" id="IPR036188">
    <property type="entry name" value="FAD/NAD-bd_sf"/>
</dbReference>
<keyword evidence="3" id="KW-0274">FAD</keyword>
<comment type="cofactor">
    <cofactor evidence="1">
        <name>FAD</name>
        <dbReference type="ChEBI" id="CHEBI:57692"/>
    </cofactor>
</comment>
<dbReference type="EC" id="1.3.5.4" evidence="6"/>
<accession>A0A7W6CCV3</accession>
<proteinExistence type="predicted"/>
<dbReference type="Gene3D" id="3.90.700.10">
    <property type="entry name" value="Succinate dehydrogenase/fumarate reductase flavoprotein, catalytic domain"/>
    <property type="match status" value="1"/>
</dbReference>
<evidence type="ECO:0000256" key="4">
    <source>
        <dbReference type="ARBA" id="ARBA00023002"/>
    </source>
</evidence>
<keyword evidence="4 6" id="KW-0560">Oxidoreductase</keyword>
<organism evidence="6 7">
    <name type="scientific">Novosphingobium sediminicola</name>
    <dbReference type="NCBI Taxonomy" id="563162"/>
    <lineage>
        <taxon>Bacteria</taxon>
        <taxon>Pseudomonadati</taxon>
        <taxon>Pseudomonadota</taxon>
        <taxon>Alphaproteobacteria</taxon>
        <taxon>Sphingomonadales</taxon>
        <taxon>Sphingomonadaceae</taxon>
        <taxon>Novosphingobium</taxon>
    </lineage>
</organism>
<dbReference type="GO" id="GO:0016491">
    <property type="term" value="F:oxidoreductase activity"/>
    <property type="evidence" value="ECO:0007669"/>
    <property type="project" value="UniProtKB-KW"/>
</dbReference>
<protein>
    <submittedName>
        <fullName evidence="6">Fumarate reductase flavoprotein subunit</fullName>
        <ecNumber evidence="6">1.3.5.4</ecNumber>
    </submittedName>
</protein>
<dbReference type="EMBL" id="JACIDX010000003">
    <property type="protein sequence ID" value="MBB3954213.1"/>
    <property type="molecule type" value="Genomic_DNA"/>
</dbReference>
<keyword evidence="2" id="KW-0285">Flavoprotein</keyword>
<dbReference type="SUPFAM" id="SSF51905">
    <property type="entry name" value="FAD/NAD(P)-binding domain"/>
    <property type="match status" value="1"/>
</dbReference>
<dbReference type="PANTHER" id="PTHR43400">
    <property type="entry name" value="FUMARATE REDUCTASE"/>
    <property type="match status" value="1"/>
</dbReference>
<dbReference type="Gene3D" id="3.50.50.60">
    <property type="entry name" value="FAD/NAD(P)-binding domain"/>
    <property type="match status" value="1"/>
</dbReference>
<dbReference type="AlphaFoldDB" id="A0A7W6CCV3"/>